<comment type="similarity">
    <text evidence="1 2">Belongs to the outer membrane factor (OMF) (TC 1.B.17) family.</text>
</comment>
<reference evidence="3" key="1">
    <citation type="submission" date="2022-11" db="EMBL/GenBank/DDBJ databases">
        <title>Parathalassolutuus dongxingensis gen. nov., sp. nov., a novel member of family Oceanospirillaceae isolated from a coastal shrimp pond in Guangxi, China.</title>
        <authorList>
            <person name="Chen H."/>
        </authorList>
    </citation>
    <scope>NUCLEOTIDE SEQUENCE</scope>
    <source>
        <strain evidence="3">G-43</strain>
    </source>
</reference>
<proteinExistence type="inferred from homology"/>
<dbReference type="Gene3D" id="1.20.1600.10">
    <property type="entry name" value="Outer membrane efflux proteins (OEP)"/>
    <property type="match status" value="1"/>
</dbReference>
<dbReference type="PANTHER" id="PTHR30203">
    <property type="entry name" value="OUTER MEMBRANE CATION EFFLUX PROTEIN"/>
    <property type="match status" value="1"/>
</dbReference>
<dbReference type="NCBIfam" id="TIGR01845">
    <property type="entry name" value="outer_NodT"/>
    <property type="match status" value="1"/>
</dbReference>
<dbReference type="RefSeq" id="WP_283173963.1">
    <property type="nucleotide sequence ID" value="NZ_JAPNOA010000028.1"/>
</dbReference>
<keyword evidence="2" id="KW-0812">Transmembrane</keyword>
<name>A0A9X3IRY4_9GAMM</name>
<evidence type="ECO:0000256" key="1">
    <source>
        <dbReference type="ARBA" id="ARBA00007613"/>
    </source>
</evidence>
<keyword evidence="2" id="KW-1134">Transmembrane beta strand</keyword>
<dbReference type="InterPro" id="IPR003423">
    <property type="entry name" value="OMP_efflux"/>
</dbReference>
<dbReference type="PROSITE" id="PS51257">
    <property type="entry name" value="PROKAR_LIPOPROTEIN"/>
    <property type="match status" value="1"/>
</dbReference>
<keyword evidence="2" id="KW-0732">Signal</keyword>
<feature type="signal peptide" evidence="2">
    <location>
        <begin position="1"/>
        <end position="31"/>
    </location>
</feature>
<keyword evidence="2" id="KW-0564">Palmitate</keyword>
<comment type="caution">
    <text evidence="3">The sequence shown here is derived from an EMBL/GenBank/DDBJ whole genome shotgun (WGS) entry which is preliminary data.</text>
</comment>
<comment type="subcellular location">
    <subcellularLocation>
        <location evidence="2">Cell outer membrane</location>
        <topology evidence="2">Lipid-anchor</topology>
    </subcellularLocation>
</comment>
<keyword evidence="2" id="KW-0472">Membrane</keyword>
<organism evidence="3 4">
    <name type="scientific">Parathalassolituus penaei</name>
    <dbReference type="NCBI Taxonomy" id="2997323"/>
    <lineage>
        <taxon>Bacteria</taxon>
        <taxon>Pseudomonadati</taxon>
        <taxon>Pseudomonadota</taxon>
        <taxon>Gammaproteobacteria</taxon>
        <taxon>Oceanospirillales</taxon>
        <taxon>Oceanospirillaceae</taxon>
        <taxon>Parathalassolituus</taxon>
    </lineage>
</organism>
<keyword evidence="2" id="KW-0449">Lipoprotein</keyword>
<dbReference type="GO" id="GO:0009279">
    <property type="term" value="C:cell outer membrane"/>
    <property type="evidence" value="ECO:0007669"/>
    <property type="project" value="UniProtKB-SubCell"/>
</dbReference>
<dbReference type="GO" id="GO:0015562">
    <property type="term" value="F:efflux transmembrane transporter activity"/>
    <property type="evidence" value="ECO:0007669"/>
    <property type="project" value="InterPro"/>
</dbReference>
<protein>
    <submittedName>
        <fullName evidence="3">Efflux transporter outer membrane subunit</fullName>
    </submittedName>
</protein>
<evidence type="ECO:0000256" key="2">
    <source>
        <dbReference type="RuleBase" id="RU362097"/>
    </source>
</evidence>
<accession>A0A9X3IRY4</accession>
<dbReference type="AlphaFoldDB" id="A0A9X3IRY4"/>
<feature type="chain" id="PRO_5041014810" evidence="2">
    <location>
        <begin position="32"/>
        <end position="492"/>
    </location>
</feature>
<dbReference type="Gene3D" id="2.20.200.10">
    <property type="entry name" value="Outer membrane efflux proteins (OEP)"/>
    <property type="match status" value="1"/>
</dbReference>
<dbReference type="Pfam" id="PF02321">
    <property type="entry name" value="OEP"/>
    <property type="match status" value="2"/>
</dbReference>
<dbReference type="SUPFAM" id="SSF56954">
    <property type="entry name" value="Outer membrane efflux proteins (OEP)"/>
    <property type="match status" value="1"/>
</dbReference>
<dbReference type="Proteomes" id="UP001150830">
    <property type="component" value="Unassembled WGS sequence"/>
</dbReference>
<dbReference type="EMBL" id="JAPNOA010000028">
    <property type="protein sequence ID" value="MCY0965752.1"/>
    <property type="molecule type" value="Genomic_DNA"/>
</dbReference>
<gene>
    <name evidence="3" type="ORF">OUO13_11175</name>
</gene>
<dbReference type="PANTHER" id="PTHR30203:SF32">
    <property type="entry name" value="CATION EFFLUX SYSTEM PROTEIN CUSC"/>
    <property type="match status" value="1"/>
</dbReference>
<sequence>MRVISSTSNRNSWRLLPLASLLLLAGCSTLAPDYQRPDAPVPQQWPEGKAYAANSGDAKAAAELPWQDFIRDQRLQTLIQLALDNNRDLRQTLEDVQAARASYLVQRGGEMPTVNAGLSASRSKVQAGTTSNSAQATVGMSAYEIDLFGKNRSLTEAERQSWLASEETARAARITLIGEITSAWLTLAADRNLLTLAEQTAENARQAMEITRKRLEMGVDSRVDLSSAETTWYSAKADIASYTTQVAQDRNALWLLVGQNFDDSLLPTELPASTGLLADIPAGLQSDVLLQRPDVLAAEHSLQSANASIGAAKAERFPSLSLTATGGLASSAMADIFTGGASTIWTLAPSLSMPIFDGGSSKAQVAYSEAEYRKAVAAWEGTVQSAFAEVADALARRGTIQQQLDAETSVVSAAQRSYDLSLARYQNGIDSFNDALDSQRTLYSSQQGLINTRLEDLDNRVTLYRVLGGGLAEPNTTADSEPAAAVNGAAGG</sequence>
<dbReference type="InterPro" id="IPR010131">
    <property type="entry name" value="MdtP/NodT-like"/>
</dbReference>
<evidence type="ECO:0000313" key="4">
    <source>
        <dbReference type="Proteomes" id="UP001150830"/>
    </source>
</evidence>
<evidence type="ECO:0000313" key="3">
    <source>
        <dbReference type="EMBL" id="MCY0965752.1"/>
    </source>
</evidence>
<keyword evidence="4" id="KW-1185">Reference proteome</keyword>